<protein>
    <submittedName>
        <fullName evidence="2">Uncharacterized protein</fullName>
    </submittedName>
</protein>
<feature type="region of interest" description="Disordered" evidence="1">
    <location>
        <begin position="1"/>
        <end position="78"/>
    </location>
</feature>
<evidence type="ECO:0000313" key="2">
    <source>
        <dbReference type="EMBL" id="KAK4503899.1"/>
    </source>
</evidence>
<proteinExistence type="predicted"/>
<feature type="compositionally biased region" description="Gly residues" evidence="1">
    <location>
        <begin position="20"/>
        <end position="29"/>
    </location>
</feature>
<dbReference type="Proteomes" id="UP001305779">
    <property type="component" value="Unassembled WGS sequence"/>
</dbReference>
<dbReference type="Pfam" id="PF12223">
    <property type="entry name" value="DUF3602"/>
    <property type="match status" value="1"/>
</dbReference>
<dbReference type="PANTHER" id="PTHR34693:SF2">
    <property type="entry name" value="DUF3602 DOMAIN-CONTAINING PROTEIN"/>
    <property type="match status" value="1"/>
</dbReference>
<dbReference type="InterPro" id="IPR022024">
    <property type="entry name" value="DUF3602"/>
</dbReference>
<organism evidence="2 3">
    <name type="scientific">Zasmidium cellare</name>
    <name type="common">Wine cellar mold</name>
    <name type="synonym">Racodium cellare</name>
    <dbReference type="NCBI Taxonomy" id="395010"/>
    <lineage>
        <taxon>Eukaryota</taxon>
        <taxon>Fungi</taxon>
        <taxon>Dikarya</taxon>
        <taxon>Ascomycota</taxon>
        <taxon>Pezizomycotina</taxon>
        <taxon>Dothideomycetes</taxon>
        <taxon>Dothideomycetidae</taxon>
        <taxon>Mycosphaerellales</taxon>
        <taxon>Mycosphaerellaceae</taxon>
        <taxon>Zasmidium</taxon>
    </lineage>
</organism>
<evidence type="ECO:0000256" key="1">
    <source>
        <dbReference type="SAM" id="MobiDB-lite"/>
    </source>
</evidence>
<gene>
    <name evidence="2" type="ORF">PRZ48_004814</name>
</gene>
<reference evidence="2 3" key="1">
    <citation type="journal article" date="2023" name="G3 (Bethesda)">
        <title>A chromosome-level genome assembly of Zasmidium syzygii isolated from banana leaves.</title>
        <authorList>
            <person name="van Westerhoven A.C."/>
            <person name="Mehrabi R."/>
            <person name="Talebi R."/>
            <person name="Steentjes M.B.F."/>
            <person name="Corcolon B."/>
            <person name="Chong P.A."/>
            <person name="Kema G.H.J."/>
            <person name="Seidl M.F."/>
        </authorList>
    </citation>
    <scope>NUCLEOTIDE SEQUENCE [LARGE SCALE GENOMIC DNA]</scope>
    <source>
        <strain evidence="2 3">P124</strain>
    </source>
</reference>
<keyword evidence="3" id="KW-1185">Reference proteome</keyword>
<dbReference type="InterPro" id="IPR053203">
    <property type="entry name" value="Cisplatin_resist-associated"/>
</dbReference>
<feature type="region of interest" description="Disordered" evidence="1">
    <location>
        <begin position="103"/>
        <end position="145"/>
    </location>
</feature>
<name>A0ABR0EQL5_ZASCE</name>
<comment type="caution">
    <text evidence="2">The sequence shown here is derived from an EMBL/GenBank/DDBJ whole genome shotgun (WGS) entry which is preliminary data.</text>
</comment>
<dbReference type="EMBL" id="JAXOVC010000003">
    <property type="protein sequence ID" value="KAK4503899.1"/>
    <property type="molecule type" value="Genomic_DNA"/>
</dbReference>
<evidence type="ECO:0000313" key="3">
    <source>
        <dbReference type="Proteomes" id="UP001305779"/>
    </source>
</evidence>
<sequence>MPRNLSITEPHPTVPKSGGYIYGGRGGAGNYKRYKPEEVTTGPSATGPPSRISLTKPFKRTVPLGRGGAGNMASSSNEESIFEFDEEMLNKRAVHSHAAPIYHVGRGGAGNLFTEPKPKPASARKDSTDSSASSDSERITALRRNSGGVLSIFSRRSS</sequence>
<accession>A0ABR0EQL5</accession>
<dbReference type="PANTHER" id="PTHR34693">
    <property type="entry name" value="PROTEIN PAR32"/>
    <property type="match status" value="1"/>
</dbReference>